<sequence>MALSGGDRQGALACESILRLSPRGVGGAVDAERGDIKNGEQVEPMQFGRQLQPRFARVATQMTRRRRAFLGASRLRRDPGAALAGVALGQVEMWMFRRRTGHDRLLFQSRTQESTTG</sequence>
<name>A0A0R3DK53_9BRAD</name>
<organism evidence="1 2">
    <name type="scientific">Bradyrhizobium manausense</name>
    <dbReference type="NCBI Taxonomy" id="989370"/>
    <lineage>
        <taxon>Bacteria</taxon>
        <taxon>Pseudomonadati</taxon>
        <taxon>Pseudomonadota</taxon>
        <taxon>Alphaproteobacteria</taxon>
        <taxon>Hyphomicrobiales</taxon>
        <taxon>Nitrobacteraceae</taxon>
        <taxon>Bradyrhizobium</taxon>
    </lineage>
</organism>
<dbReference type="Proteomes" id="UP000051936">
    <property type="component" value="Unassembled WGS sequence"/>
</dbReference>
<accession>A0A0R3DK53</accession>
<proteinExistence type="predicted"/>
<evidence type="ECO:0000313" key="2">
    <source>
        <dbReference type="Proteomes" id="UP000051936"/>
    </source>
</evidence>
<reference evidence="1 2" key="1">
    <citation type="submission" date="2015-09" db="EMBL/GenBank/DDBJ databases">
        <title>Draft Genome Sequence of Bradyrhizobium manausense Strain BR 3351T, a Novel Symbiotic Nitrogen-Fixing Alphaproteobacterium Isolated from Brazilian Amazon Rain Forest.</title>
        <authorList>
            <person name="De Araujo J.L."/>
            <person name="Zilli J.E."/>
        </authorList>
    </citation>
    <scope>NUCLEOTIDE SEQUENCE [LARGE SCALE GENOMIC DNA]</scope>
    <source>
        <strain evidence="1 2">BR3351</strain>
    </source>
</reference>
<evidence type="ECO:0000313" key="1">
    <source>
        <dbReference type="EMBL" id="KRQ10266.1"/>
    </source>
</evidence>
<dbReference type="AlphaFoldDB" id="A0A0R3DK53"/>
<protein>
    <submittedName>
        <fullName evidence="1">Uncharacterized protein</fullName>
    </submittedName>
</protein>
<gene>
    <name evidence="1" type="ORF">AOQ71_20105</name>
</gene>
<keyword evidence="2" id="KW-1185">Reference proteome</keyword>
<dbReference type="EMBL" id="LJYG01000085">
    <property type="protein sequence ID" value="KRQ10266.1"/>
    <property type="molecule type" value="Genomic_DNA"/>
</dbReference>
<comment type="caution">
    <text evidence="1">The sequence shown here is derived from an EMBL/GenBank/DDBJ whole genome shotgun (WGS) entry which is preliminary data.</text>
</comment>